<evidence type="ECO:0000256" key="1">
    <source>
        <dbReference type="ARBA" id="ARBA00001946"/>
    </source>
</evidence>
<evidence type="ECO:0000256" key="2">
    <source>
        <dbReference type="ARBA" id="ARBA00012513"/>
    </source>
</evidence>
<keyword evidence="10 14" id="KW-0067">ATP-binding</keyword>
<dbReference type="Gene3D" id="1.10.238.10">
    <property type="entry name" value="EF-hand"/>
    <property type="match status" value="2"/>
</dbReference>
<dbReference type="InterPro" id="IPR050205">
    <property type="entry name" value="CDPK_Ser/Thr_kinases"/>
</dbReference>
<name>A0A7S0ARR6_9DINO</name>
<evidence type="ECO:0000256" key="6">
    <source>
        <dbReference type="ARBA" id="ARBA00022737"/>
    </source>
</evidence>
<dbReference type="EMBL" id="HBEG01034127">
    <property type="protein sequence ID" value="CAD8372406.1"/>
    <property type="molecule type" value="Transcribed_RNA"/>
</dbReference>
<dbReference type="GO" id="GO:0005524">
    <property type="term" value="F:ATP binding"/>
    <property type="evidence" value="ECO:0007669"/>
    <property type="project" value="UniProtKB-UniRule"/>
</dbReference>
<dbReference type="FunFam" id="3.30.200.20:FF:000315">
    <property type="entry name" value="Calcium-dependent protein kinase 3"/>
    <property type="match status" value="1"/>
</dbReference>
<proteinExistence type="inferred from homology"/>
<dbReference type="SMART" id="SM00220">
    <property type="entry name" value="S_TKc"/>
    <property type="match status" value="1"/>
</dbReference>
<dbReference type="SMART" id="SM00054">
    <property type="entry name" value="EFh"/>
    <property type="match status" value="4"/>
</dbReference>
<dbReference type="Pfam" id="PF13499">
    <property type="entry name" value="EF-hand_7"/>
    <property type="match status" value="2"/>
</dbReference>
<evidence type="ECO:0000256" key="10">
    <source>
        <dbReference type="ARBA" id="ARBA00022840"/>
    </source>
</evidence>
<keyword evidence="7 14" id="KW-0547">Nucleotide-binding</keyword>
<dbReference type="InterPro" id="IPR011992">
    <property type="entry name" value="EF-hand-dom_pair"/>
</dbReference>
<keyword evidence="8" id="KW-0418">Kinase</keyword>
<evidence type="ECO:0000256" key="8">
    <source>
        <dbReference type="ARBA" id="ARBA00022777"/>
    </source>
</evidence>
<feature type="domain" description="EF-hand" evidence="16">
    <location>
        <begin position="416"/>
        <end position="450"/>
    </location>
</feature>
<dbReference type="InterPro" id="IPR000719">
    <property type="entry name" value="Prot_kinase_dom"/>
</dbReference>
<dbReference type="GO" id="GO:0004674">
    <property type="term" value="F:protein serine/threonine kinase activity"/>
    <property type="evidence" value="ECO:0007669"/>
    <property type="project" value="UniProtKB-KW"/>
</dbReference>
<dbReference type="PROSITE" id="PS50222">
    <property type="entry name" value="EF_HAND_2"/>
    <property type="match status" value="4"/>
</dbReference>
<dbReference type="Gene3D" id="1.10.510.10">
    <property type="entry name" value="Transferase(Phosphotransferase) domain 1"/>
    <property type="match status" value="1"/>
</dbReference>
<comment type="similarity">
    <text evidence="11">Belongs to the protein kinase superfamily. Ser/Thr protein kinase family. CDPK subfamily.</text>
</comment>
<dbReference type="InterPro" id="IPR008271">
    <property type="entry name" value="Ser/Thr_kinase_AS"/>
</dbReference>
<dbReference type="InterPro" id="IPR017441">
    <property type="entry name" value="Protein_kinase_ATP_BS"/>
</dbReference>
<evidence type="ECO:0000259" key="15">
    <source>
        <dbReference type="PROSITE" id="PS50011"/>
    </source>
</evidence>
<dbReference type="GO" id="GO:0005509">
    <property type="term" value="F:calcium ion binding"/>
    <property type="evidence" value="ECO:0007669"/>
    <property type="project" value="InterPro"/>
</dbReference>
<comment type="catalytic activity">
    <reaction evidence="12">
        <text>L-threonyl-[protein] + ATP = O-phospho-L-threonyl-[protein] + ADP + H(+)</text>
        <dbReference type="Rhea" id="RHEA:46608"/>
        <dbReference type="Rhea" id="RHEA-COMP:11060"/>
        <dbReference type="Rhea" id="RHEA-COMP:11605"/>
        <dbReference type="ChEBI" id="CHEBI:15378"/>
        <dbReference type="ChEBI" id="CHEBI:30013"/>
        <dbReference type="ChEBI" id="CHEBI:30616"/>
        <dbReference type="ChEBI" id="CHEBI:61977"/>
        <dbReference type="ChEBI" id="CHEBI:456216"/>
        <dbReference type="EC" id="2.7.11.1"/>
    </reaction>
</comment>
<dbReference type="PANTHER" id="PTHR24349">
    <property type="entry name" value="SERINE/THREONINE-PROTEIN KINASE"/>
    <property type="match status" value="1"/>
</dbReference>
<dbReference type="InterPro" id="IPR018247">
    <property type="entry name" value="EF_Hand_1_Ca_BS"/>
</dbReference>
<evidence type="ECO:0000256" key="3">
    <source>
        <dbReference type="ARBA" id="ARBA00022527"/>
    </source>
</evidence>
<keyword evidence="3" id="KW-0723">Serine/threonine-protein kinase</keyword>
<dbReference type="InterPro" id="IPR011009">
    <property type="entry name" value="Kinase-like_dom_sf"/>
</dbReference>
<protein>
    <recommendedName>
        <fullName evidence="2">non-specific serine/threonine protein kinase</fullName>
        <ecNumber evidence="2">2.7.11.1</ecNumber>
    </recommendedName>
</protein>
<keyword evidence="6" id="KW-0677">Repeat</keyword>
<dbReference type="Pfam" id="PF00069">
    <property type="entry name" value="Pkinase"/>
    <property type="match status" value="1"/>
</dbReference>
<dbReference type="InterPro" id="IPR002048">
    <property type="entry name" value="EF_hand_dom"/>
</dbReference>
<reference evidence="17" key="1">
    <citation type="submission" date="2021-01" db="EMBL/GenBank/DDBJ databases">
        <authorList>
            <person name="Corre E."/>
            <person name="Pelletier E."/>
            <person name="Niang G."/>
            <person name="Scheremetjew M."/>
            <person name="Finn R."/>
            <person name="Kale V."/>
            <person name="Holt S."/>
            <person name="Cochrane G."/>
            <person name="Meng A."/>
            <person name="Brown T."/>
            <person name="Cohen L."/>
        </authorList>
    </citation>
    <scope>NUCLEOTIDE SEQUENCE</scope>
    <source>
        <strain evidence="17">Pbaha01</strain>
    </source>
</reference>
<evidence type="ECO:0000256" key="5">
    <source>
        <dbReference type="ARBA" id="ARBA00022723"/>
    </source>
</evidence>
<evidence type="ECO:0000313" key="17">
    <source>
        <dbReference type="EMBL" id="CAD8372406.1"/>
    </source>
</evidence>
<comment type="cofactor">
    <cofactor evidence="1">
        <name>Mg(2+)</name>
        <dbReference type="ChEBI" id="CHEBI:18420"/>
    </cofactor>
</comment>
<evidence type="ECO:0000256" key="11">
    <source>
        <dbReference type="ARBA" id="ARBA00024334"/>
    </source>
</evidence>
<dbReference type="CDD" id="cd00051">
    <property type="entry name" value="EFh"/>
    <property type="match status" value="3"/>
</dbReference>
<dbReference type="PROSITE" id="PS00108">
    <property type="entry name" value="PROTEIN_KINASE_ST"/>
    <property type="match status" value="1"/>
</dbReference>
<dbReference type="Gene3D" id="3.30.200.20">
    <property type="entry name" value="Phosphorylase Kinase, domain 1"/>
    <property type="match status" value="1"/>
</dbReference>
<keyword evidence="4" id="KW-0808">Transferase</keyword>
<keyword evidence="5" id="KW-0479">Metal-binding</keyword>
<evidence type="ECO:0000256" key="13">
    <source>
        <dbReference type="ARBA" id="ARBA00048679"/>
    </source>
</evidence>
<organism evidence="17">
    <name type="scientific">Pyrodinium bahamense</name>
    <dbReference type="NCBI Taxonomy" id="73915"/>
    <lineage>
        <taxon>Eukaryota</taxon>
        <taxon>Sar</taxon>
        <taxon>Alveolata</taxon>
        <taxon>Dinophyceae</taxon>
        <taxon>Gonyaulacales</taxon>
        <taxon>Pyrocystaceae</taxon>
        <taxon>Pyrodinium</taxon>
    </lineage>
</organism>
<dbReference type="PROSITE" id="PS00018">
    <property type="entry name" value="EF_HAND_1"/>
    <property type="match status" value="2"/>
</dbReference>
<keyword evidence="9" id="KW-0106">Calcium</keyword>
<dbReference type="PROSITE" id="PS50011">
    <property type="entry name" value="PROTEIN_KINASE_DOM"/>
    <property type="match status" value="1"/>
</dbReference>
<feature type="binding site" evidence="14">
    <location>
        <position position="140"/>
    </location>
    <ligand>
        <name>ATP</name>
        <dbReference type="ChEBI" id="CHEBI:30616"/>
    </ligand>
</feature>
<evidence type="ECO:0000256" key="14">
    <source>
        <dbReference type="PROSITE-ProRule" id="PRU10141"/>
    </source>
</evidence>
<dbReference type="SUPFAM" id="SSF56112">
    <property type="entry name" value="Protein kinase-like (PK-like)"/>
    <property type="match status" value="1"/>
</dbReference>
<dbReference type="SUPFAM" id="SSF47473">
    <property type="entry name" value="EF-hand"/>
    <property type="match status" value="2"/>
</dbReference>
<evidence type="ECO:0000256" key="7">
    <source>
        <dbReference type="ARBA" id="ARBA00022741"/>
    </source>
</evidence>
<evidence type="ECO:0000256" key="9">
    <source>
        <dbReference type="ARBA" id="ARBA00022837"/>
    </source>
</evidence>
<evidence type="ECO:0000256" key="4">
    <source>
        <dbReference type="ARBA" id="ARBA00022679"/>
    </source>
</evidence>
<feature type="domain" description="EF-hand" evidence="16">
    <location>
        <begin position="487"/>
        <end position="522"/>
    </location>
</feature>
<dbReference type="AlphaFoldDB" id="A0A7S0ARR6"/>
<sequence length="560" mass="63811">MEVLTNPEIKTIAAKYFEAQLPDKQQGRLGFSDLRRVLRSLNDRLGMPVSTSAEAEQLFKRFDFDGNGNLNFSEFFELFVSALRRVAFDRSELLGRDLFVEKQRGKVWDSYQKSKKLGAGSFGAAYLCKHRRTGDTRVVKAVEKSKVKLPVEEVEKEILVMMQIDHPNICRLYEWYEGSSTIYLVLDALRGGTLREVVLQGFQRQGRPLKEDWIRSVIRQVVEAMAHCHGMRIIHKDLKDENVMLVNKGDPNYDEPFVVIIDLGVAELFPLSDPHGKMMGGTPMTMAPEVWMGSFGPKCDVWSAGCILFQLLAGDLPFLVRSFNPKDWLALHKRGPKWELVRTSDMGKQLCHSMLTFSDSARPSMAECLEHPWFATDRSQLGTVPSEQLQPLQAFSESSALKRALLLELAARLPMSHAERVVKVFKTIDRNQDGGMTRQELRASFKQVGLKDEAMVERTFSTLDVDGNGTLSFSEFAAGVLLVFRDLLEDRFRALFRKYDRDSDGVLTKEEARDFLANALHMASRETRRKPDEALREMFKDGRQTLSYEEMKSQILTTVQ</sequence>
<dbReference type="PROSITE" id="PS00107">
    <property type="entry name" value="PROTEIN_KINASE_ATP"/>
    <property type="match status" value="1"/>
</dbReference>
<evidence type="ECO:0000256" key="12">
    <source>
        <dbReference type="ARBA" id="ARBA00047899"/>
    </source>
</evidence>
<comment type="catalytic activity">
    <reaction evidence="13">
        <text>L-seryl-[protein] + ATP = O-phospho-L-seryl-[protein] + ADP + H(+)</text>
        <dbReference type="Rhea" id="RHEA:17989"/>
        <dbReference type="Rhea" id="RHEA-COMP:9863"/>
        <dbReference type="Rhea" id="RHEA-COMP:11604"/>
        <dbReference type="ChEBI" id="CHEBI:15378"/>
        <dbReference type="ChEBI" id="CHEBI:29999"/>
        <dbReference type="ChEBI" id="CHEBI:30616"/>
        <dbReference type="ChEBI" id="CHEBI:83421"/>
        <dbReference type="ChEBI" id="CHEBI:456216"/>
        <dbReference type="EC" id="2.7.11.1"/>
    </reaction>
</comment>
<evidence type="ECO:0000259" key="16">
    <source>
        <dbReference type="PROSITE" id="PS50222"/>
    </source>
</evidence>
<feature type="domain" description="EF-hand" evidence="16">
    <location>
        <begin position="50"/>
        <end position="85"/>
    </location>
</feature>
<feature type="domain" description="Protein kinase" evidence="15">
    <location>
        <begin position="111"/>
        <end position="374"/>
    </location>
</feature>
<dbReference type="Pfam" id="PF13202">
    <property type="entry name" value="EF-hand_5"/>
    <property type="match status" value="1"/>
</dbReference>
<dbReference type="EC" id="2.7.11.1" evidence="2"/>
<feature type="domain" description="EF-hand" evidence="16">
    <location>
        <begin position="451"/>
        <end position="486"/>
    </location>
</feature>
<gene>
    <name evidence="17" type="ORF">PBAH0796_LOCUS20852</name>
</gene>
<accession>A0A7S0ARR6</accession>